<gene>
    <name evidence="2" type="ORF">Tci_861138</name>
</gene>
<comment type="caution">
    <text evidence="2">The sequence shown here is derived from an EMBL/GenBank/DDBJ whole genome shotgun (WGS) entry which is preliminary data.</text>
</comment>
<feature type="region of interest" description="Disordered" evidence="1">
    <location>
        <begin position="33"/>
        <end position="68"/>
    </location>
</feature>
<dbReference type="AlphaFoldDB" id="A0A699RV22"/>
<reference evidence="2" key="1">
    <citation type="journal article" date="2019" name="Sci. Rep.">
        <title>Draft genome of Tanacetum cinerariifolium, the natural source of mosquito coil.</title>
        <authorList>
            <person name="Yamashiro T."/>
            <person name="Shiraishi A."/>
            <person name="Satake H."/>
            <person name="Nakayama K."/>
        </authorList>
    </citation>
    <scope>NUCLEOTIDE SEQUENCE</scope>
</reference>
<organism evidence="2">
    <name type="scientific">Tanacetum cinerariifolium</name>
    <name type="common">Dalmatian daisy</name>
    <name type="synonym">Chrysanthemum cinerariifolium</name>
    <dbReference type="NCBI Taxonomy" id="118510"/>
    <lineage>
        <taxon>Eukaryota</taxon>
        <taxon>Viridiplantae</taxon>
        <taxon>Streptophyta</taxon>
        <taxon>Embryophyta</taxon>
        <taxon>Tracheophyta</taxon>
        <taxon>Spermatophyta</taxon>
        <taxon>Magnoliopsida</taxon>
        <taxon>eudicotyledons</taxon>
        <taxon>Gunneridae</taxon>
        <taxon>Pentapetalae</taxon>
        <taxon>asterids</taxon>
        <taxon>campanulids</taxon>
        <taxon>Asterales</taxon>
        <taxon>Asteraceae</taxon>
        <taxon>Asteroideae</taxon>
        <taxon>Anthemideae</taxon>
        <taxon>Anthemidinae</taxon>
        <taxon>Tanacetum</taxon>
    </lineage>
</organism>
<protein>
    <submittedName>
        <fullName evidence="2">Uncharacterized protein</fullName>
    </submittedName>
</protein>
<proteinExistence type="predicted"/>
<feature type="non-terminal residue" evidence="2">
    <location>
        <position position="1"/>
    </location>
</feature>
<name>A0A699RV22_TANCI</name>
<evidence type="ECO:0000313" key="2">
    <source>
        <dbReference type="EMBL" id="GFC89168.1"/>
    </source>
</evidence>
<dbReference type="EMBL" id="BKCJ011119435">
    <property type="protein sequence ID" value="GFC89168.1"/>
    <property type="molecule type" value="Genomic_DNA"/>
</dbReference>
<sequence length="68" mass="7762">SKKPAPTKQPALTKQTKPIKEMTYKLSPSKKIRKGKVMKVHKGKRSDHLVDEEDEPQSISESLMEDDE</sequence>
<feature type="compositionally biased region" description="Basic residues" evidence="1">
    <location>
        <begin position="33"/>
        <end position="45"/>
    </location>
</feature>
<accession>A0A699RV22</accession>
<evidence type="ECO:0000256" key="1">
    <source>
        <dbReference type="SAM" id="MobiDB-lite"/>
    </source>
</evidence>